<name>A0ABR1X4P7_9PEZI</name>
<feature type="compositionally biased region" description="Low complexity" evidence="6">
    <location>
        <begin position="318"/>
        <end position="337"/>
    </location>
</feature>
<comment type="subcellular location">
    <subcellularLocation>
        <location evidence="1">Membrane</location>
        <topology evidence="1">Multi-pass membrane protein</topology>
    </subcellularLocation>
</comment>
<keyword evidence="10" id="KW-1185">Reference proteome</keyword>
<dbReference type="GeneID" id="92042703"/>
<evidence type="ECO:0000256" key="6">
    <source>
        <dbReference type="SAM" id="MobiDB-lite"/>
    </source>
</evidence>
<dbReference type="PANTHER" id="PTHR33048:SF47">
    <property type="entry name" value="INTEGRAL MEMBRANE PROTEIN-RELATED"/>
    <property type="match status" value="1"/>
</dbReference>
<feature type="transmembrane region" description="Helical" evidence="7">
    <location>
        <begin position="219"/>
        <end position="237"/>
    </location>
</feature>
<evidence type="ECO:0000256" key="7">
    <source>
        <dbReference type="SAM" id="Phobius"/>
    </source>
</evidence>
<feature type="transmembrane region" description="Helical" evidence="7">
    <location>
        <begin position="19"/>
        <end position="37"/>
    </location>
</feature>
<dbReference type="EMBL" id="JAQQWN010000004">
    <property type="protein sequence ID" value="KAK8090367.1"/>
    <property type="molecule type" value="Genomic_DNA"/>
</dbReference>
<accession>A0ABR1X4P7</accession>
<reference evidence="9 10" key="1">
    <citation type="submission" date="2023-01" db="EMBL/GenBank/DDBJ databases">
        <title>Analysis of 21 Apiospora genomes using comparative genomics revels a genus with tremendous synthesis potential of carbohydrate active enzymes and secondary metabolites.</title>
        <authorList>
            <person name="Sorensen T."/>
        </authorList>
    </citation>
    <scope>NUCLEOTIDE SEQUENCE [LARGE SCALE GENOMIC DNA]</scope>
    <source>
        <strain evidence="9 10">CBS 114990</strain>
    </source>
</reference>
<evidence type="ECO:0000256" key="4">
    <source>
        <dbReference type="ARBA" id="ARBA00023136"/>
    </source>
</evidence>
<dbReference type="InterPro" id="IPR049326">
    <property type="entry name" value="Rhodopsin_dom_fungi"/>
</dbReference>
<evidence type="ECO:0000313" key="9">
    <source>
        <dbReference type="EMBL" id="KAK8090367.1"/>
    </source>
</evidence>
<feature type="transmembrane region" description="Helical" evidence="7">
    <location>
        <begin position="99"/>
        <end position="123"/>
    </location>
</feature>
<comment type="similarity">
    <text evidence="5">Belongs to the SAT4 family.</text>
</comment>
<protein>
    <recommendedName>
        <fullName evidence="8">Rhodopsin domain-containing protein</fullName>
    </recommendedName>
</protein>
<dbReference type="PANTHER" id="PTHR33048">
    <property type="entry name" value="PTH11-LIKE INTEGRAL MEMBRANE PROTEIN (AFU_ORTHOLOGUE AFUA_5G11245)"/>
    <property type="match status" value="1"/>
</dbReference>
<evidence type="ECO:0000313" key="10">
    <source>
        <dbReference type="Proteomes" id="UP001433268"/>
    </source>
</evidence>
<evidence type="ECO:0000256" key="2">
    <source>
        <dbReference type="ARBA" id="ARBA00022692"/>
    </source>
</evidence>
<proteinExistence type="inferred from homology"/>
<keyword evidence="4 7" id="KW-0472">Membrane</keyword>
<organism evidence="9 10">
    <name type="scientific">Apiospora hydei</name>
    <dbReference type="NCBI Taxonomy" id="1337664"/>
    <lineage>
        <taxon>Eukaryota</taxon>
        <taxon>Fungi</taxon>
        <taxon>Dikarya</taxon>
        <taxon>Ascomycota</taxon>
        <taxon>Pezizomycotina</taxon>
        <taxon>Sordariomycetes</taxon>
        <taxon>Xylariomycetidae</taxon>
        <taxon>Amphisphaeriales</taxon>
        <taxon>Apiosporaceae</taxon>
        <taxon>Apiospora</taxon>
    </lineage>
</organism>
<dbReference type="InterPro" id="IPR052337">
    <property type="entry name" value="SAT4-like"/>
</dbReference>
<evidence type="ECO:0000256" key="5">
    <source>
        <dbReference type="ARBA" id="ARBA00038359"/>
    </source>
</evidence>
<dbReference type="Pfam" id="PF20684">
    <property type="entry name" value="Fung_rhodopsin"/>
    <property type="match status" value="1"/>
</dbReference>
<dbReference type="RefSeq" id="XP_066673261.1">
    <property type="nucleotide sequence ID" value="XM_066809643.1"/>
</dbReference>
<feature type="transmembrane region" description="Helical" evidence="7">
    <location>
        <begin position="135"/>
        <end position="155"/>
    </location>
</feature>
<feature type="region of interest" description="Disordered" evidence="6">
    <location>
        <begin position="365"/>
        <end position="385"/>
    </location>
</feature>
<evidence type="ECO:0000256" key="3">
    <source>
        <dbReference type="ARBA" id="ARBA00022989"/>
    </source>
</evidence>
<dbReference type="Proteomes" id="UP001433268">
    <property type="component" value="Unassembled WGS sequence"/>
</dbReference>
<feature type="region of interest" description="Disordered" evidence="6">
    <location>
        <begin position="315"/>
        <end position="337"/>
    </location>
</feature>
<comment type="caution">
    <text evidence="9">The sequence shown here is derived from an EMBL/GenBank/DDBJ whole genome shotgun (WGS) entry which is preliminary data.</text>
</comment>
<evidence type="ECO:0000256" key="1">
    <source>
        <dbReference type="ARBA" id="ARBA00004141"/>
    </source>
</evidence>
<evidence type="ECO:0000259" key="8">
    <source>
        <dbReference type="Pfam" id="PF20684"/>
    </source>
</evidence>
<keyword evidence="2 7" id="KW-0812">Transmembrane</keyword>
<feature type="transmembrane region" description="Helical" evidence="7">
    <location>
        <begin position="176"/>
        <end position="199"/>
    </location>
</feature>
<keyword evidence="3 7" id="KW-1133">Transmembrane helix</keyword>
<feature type="compositionally biased region" description="Basic and acidic residues" evidence="6">
    <location>
        <begin position="365"/>
        <end position="379"/>
    </location>
</feature>
<gene>
    <name evidence="9" type="ORF">PG997_005328</name>
</gene>
<feature type="domain" description="Rhodopsin" evidence="8">
    <location>
        <begin position="41"/>
        <end position="294"/>
    </location>
</feature>
<sequence>MDPNAPILITEHAIRAENIFLGVTIPLIVLSVVTFGVRMARYRTRTSIWAEACITLGLAADVGSRYQALTLADWGLLAATLQRTPGLKTHEAFINSTKFGFFAIPIWGLAMAFIKSSIGLTLLQIKTSLWFRVYIWFNIVLMNLYGFGNLLFILLQCRPLPAAWGDFERAGPDFQCAPAYAITIASTLGAVASILTDVLLSLAPLTFLWSLKRPKRERVVLGLLMSLGLFAGACSLLKNLEVRSLANAATLPPPEIFAFDFGAGAVYINIWTALEQLLGVVAACTPFCKPLFERYLGAVLDGLHLPLSLVKSSHRGTRTTTSSFGDRSTAGYGRSASSASTAAKDKFGRTFKISAPLGVGKLSEEMGEVGRDGGARGRLEEEEEGDEVPLAIEMVSRLGSSASKRQGGVVRRTDIIIDSGSMHSEDIDRLESMQWKLVRI</sequence>